<dbReference type="AlphaFoldDB" id="D8REJ3"/>
<dbReference type="InterPro" id="IPR001480">
    <property type="entry name" value="Bulb-type_lectin_dom"/>
</dbReference>
<dbReference type="SUPFAM" id="SSF51110">
    <property type="entry name" value="alpha-D-mannose-specific plant lectins"/>
    <property type="match status" value="1"/>
</dbReference>
<dbReference type="Gene3D" id="2.90.10.10">
    <property type="entry name" value="Bulb-type lectin domain"/>
    <property type="match status" value="2"/>
</dbReference>
<feature type="non-terminal residue" evidence="2">
    <location>
        <position position="123"/>
    </location>
</feature>
<reference evidence="2 3" key="1">
    <citation type="journal article" date="2011" name="Science">
        <title>The Selaginella genome identifies genetic changes associated with the evolution of vascular plants.</title>
        <authorList>
            <person name="Banks J.A."/>
            <person name="Nishiyama T."/>
            <person name="Hasebe M."/>
            <person name="Bowman J.L."/>
            <person name="Gribskov M."/>
            <person name="dePamphilis C."/>
            <person name="Albert V.A."/>
            <person name="Aono N."/>
            <person name="Aoyama T."/>
            <person name="Ambrose B.A."/>
            <person name="Ashton N.W."/>
            <person name="Axtell M.J."/>
            <person name="Barker E."/>
            <person name="Barker M.S."/>
            <person name="Bennetzen J.L."/>
            <person name="Bonawitz N.D."/>
            <person name="Chapple C."/>
            <person name="Cheng C."/>
            <person name="Correa L.G."/>
            <person name="Dacre M."/>
            <person name="DeBarry J."/>
            <person name="Dreyer I."/>
            <person name="Elias M."/>
            <person name="Engstrom E.M."/>
            <person name="Estelle M."/>
            <person name="Feng L."/>
            <person name="Finet C."/>
            <person name="Floyd S.K."/>
            <person name="Frommer W.B."/>
            <person name="Fujita T."/>
            <person name="Gramzow L."/>
            <person name="Gutensohn M."/>
            <person name="Harholt J."/>
            <person name="Hattori M."/>
            <person name="Heyl A."/>
            <person name="Hirai T."/>
            <person name="Hiwatashi Y."/>
            <person name="Ishikawa M."/>
            <person name="Iwata M."/>
            <person name="Karol K.G."/>
            <person name="Koehler B."/>
            <person name="Kolukisaoglu U."/>
            <person name="Kubo M."/>
            <person name="Kurata T."/>
            <person name="Lalonde S."/>
            <person name="Li K."/>
            <person name="Li Y."/>
            <person name="Litt A."/>
            <person name="Lyons E."/>
            <person name="Manning G."/>
            <person name="Maruyama T."/>
            <person name="Michael T.P."/>
            <person name="Mikami K."/>
            <person name="Miyazaki S."/>
            <person name="Morinaga S."/>
            <person name="Murata T."/>
            <person name="Mueller-Roeber B."/>
            <person name="Nelson D.R."/>
            <person name="Obara M."/>
            <person name="Oguri Y."/>
            <person name="Olmstead R.G."/>
            <person name="Onodera N."/>
            <person name="Petersen B.L."/>
            <person name="Pils B."/>
            <person name="Prigge M."/>
            <person name="Rensing S.A."/>
            <person name="Riano-Pachon D.M."/>
            <person name="Roberts A.W."/>
            <person name="Sato Y."/>
            <person name="Scheller H.V."/>
            <person name="Schulz B."/>
            <person name="Schulz C."/>
            <person name="Shakirov E.V."/>
            <person name="Shibagaki N."/>
            <person name="Shinohara N."/>
            <person name="Shippen D.E."/>
            <person name="Soerensen I."/>
            <person name="Sotooka R."/>
            <person name="Sugimoto N."/>
            <person name="Sugita M."/>
            <person name="Sumikawa N."/>
            <person name="Tanurdzic M."/>
            <person name="Theissen G."/>
            <person name="Ulvskov P."/>
            <person name="Wakazuki S."/>
            <person name="Weng J.K."/>
            <person name="Willats W.W."/>
            <person name="Wipf D."/>
            <person name="Wolf P.G."/>
            <person name="Yang L."/>
            <person name="Zimmer A.D."/>
            <person name="Zhu Q."/>
            <person name="Mitros T."/>
            <person name="Hellsten U."/>
            <person name="Loque D."/>
            <person name="Otillar R."/>
            <person name="Salamov A."/>
            <person name="Schmutz J."/>
            <person name="Shapiro H."/>
            <person name="Lindquist E."/>
            <person name="Lucas S."/>
            <person name="Rokhsar D."/>
            <person name="Grigoriev I.V."/>
        </authorList>
    </citation>
    <scope>NUCLEOTIDE SEQUENCE [LARGE SCALE GENOMIC DNA]</scope>
</reference>
<dbReference type="HOGENOM" id="CLU_164480_2_0_1"/>
<dbReference type="SMART" id="SM00108">
    <property type="entry name" value="B_lectin"/>
    <property type="match status" value="1"/>
</dbReference>
<sequence>MLISGTRINPFSRLGPGDQIHLGGHTQIGVIVLFMDYTCNLIIYIYTTSKSLWTSETHGLGFDCWVLMQEDGNLVVYGSLGTSFCKSLWTSETHGFGFDCYVLMQEDGNLVIYGSLGTSFWSS</sequence>
<evidence type="ECO:0000259" key="1">
    <source>
        <dbReference type="PROSITE" id="PS50927"/>
    </source>
</evidence>
<dbReference type="KEGG" id="smo:SELMODRAFT_15656"/>
<dbReference type="Proteomes" id="UP000001514">
    <property type="component" value="Unassembled WGS sequence"/>
</dbReference>
<dbReference type="PROSITE" id="PS50927">
    <property type="entry name" value="BULB_LECTIN"/>
    <property type="match status" value="1"/>
</dbReference>
<feature type="domain" description="Bulb-type lectin" evidence="1">
    <location>
        <begin position="5"/>
        <end position="123"/>
    </location>
</feature>
<gene>
    <name evidence="2" type="ORF">SELMODRAFT_15656</name>
</gene>
<dbReference type="InParanoid" id="D8REJ3"/>
<evidence type="ECO:0000313" key="3">
    <source>
        <dbReference type="Proteomes" id="UP000001514"/>
    </source>
</evidence>
<proteinExistence type="predicted"/>
<accession>D8REJ3</accession>
<evidence type="ECO:0000313" key="2">
    <source>
        <dbReference type="EMBL" id="EFJ29455.1"/>
    </source>
</evidence>
<protein>
    <recommendedName>
        <fullName evidence="1">Bulb-type lectin domain-containing protein</fullName>
    </recommendedName>
</protein>
<name>D8REJ3_SELML</name>
<dbReference type="EMBL" id="GL377577">
    <property type="protein sequence ID" value="EFJ29455.1"/>
    <property type="molecule type" value="Genomic_DNA"/>
</dbReference>
<keyword evidence="3" id="KW-1185">Reference proteome</keyword>
<organism evidence="3">
    <name type="scientific">Selaginella moellendorffii</name>
    <name type="common">Spikemoss</name>
    <dbReference type="NCBI Taxonomy" id="88036"/>
    <lineage>
        <taxon>Eukaryota</taxon>
        <taxon>Viridiplantae</taxon>
        <taxon>Streptophyta</taxon>
        <taxon>Embryophyta</taxon>
        <taxon>Tracheophyta</taxon>
        <taxon>Lycopodiopsida</taxon>
        <taxon>Selaginellales</taxon>
        <taxon>Selaginellaceae</taxon>
        <taxon>Selaginella</taxon>
    </lineage>
</organism>
<dbReference type="InterPro" id="IPR036426">
    <property type="entry name" value="Bulb-type_lectin_dom_sf"/>
</dbReference>
<dbReference type="Gramene" id="EFJ29455">
    <property type="protein sequence ID" value="EFJ29455"/>
    <property type="gene ID" value="SELMODRAFT_15656"/>
</dbReference>